<protein>
    <submittedName>
        <fullName evidence="1">Uncharacterized protein</fullName>
    </submittedName>
</protein>
<gene>
    <name evidence="1" type="ORF">OCV65_05400</name>
</gene>
<name>A0ABT2S5B9_9FIRM</name>
<evidence type="ECO:0000313" key="2">
    <source>
        <dbReference type="Proteomes" id="UP001207605"/>
    </source>
</evidence>
<dbReference type="Proteomes" id="UP001207605">
    <property type="component" value="Unassembled WGS sequence"/>
</dbReference>
<proteinExistence type="predicted"/>
<reference evidence="1 2" key="1">
    <citation type="journal article" date="2021" name="ISME Commun">
        <title>Automated analysis of genomic sequences facilitates high-throughput and comprehensive description of bacteria.</title>
        <authorList>
            <person name="Hitch T.C.A."/>
        </authorList>
    </citation>
    <scope>NUCLEOTIDE SEQUENCE [LARGE SCALE GENOMIC DNA]</scope>
    <source>
        <strain evidence="1 2">Sanger_02</strain>
    </source>
</reference>
<dbReference type="RefSeq" id="WP_262581230.1">
    <property type="nucleotide sequence ID" value="NZ_JAOQJV010000004.1"/>
</dbReference>
<evidence type="ECO:0000313" key="1">
    <source>
        <dbReference type="EMBL" id="MCU6699673.1"/>
    </source>
</evidence>
<accession>A0ABT2S5B9</accession>
<organism evidence="1 2">
    <name type="scientific">Dorea ammoniilytica</name>
    <dbReference type="NCBI Taxonomy" id="2981788"/>
    <lineage>
        <taxon>Bacteria</taxon>
        <taxon>Bacillati</taxon>
        <taxon>Bacillota</taxon>
        <taxon>Clostridia</taxon>
        <taxon>Lachnospirales</taxon>
        <taxon>Lachnospiraceae</taxon>
        <taxon>Dorea</taxon>
    </lineage>
</organism>
<keyword evidence="2" id="KW-1185">Reference proteome</keyword>
<dbReference type="EMBL" id="JAOQJV010000004">
    <property type="protein sequence ID" value="MCU6699673.1"/>
    <property type="molecule type" value="Genomic_DNA"/>
</dbReference>
<sequence length="43" mass="5124">MEQKLTDIMKQAFQREQETILATGEWMDPEAFERPDLCSLVMY</sequence>
<comment type="caution">
    <text evidence="1">The sequence shown here is derived from an EMBL/GenBank/DDBJ whole genome shotgun (WGS) entry which is preliminary data.</text>
</comment>